<dbReference type="Gene3D" id="3.40.190.170">
    <property type="entry name" value="Bacterial extracellular solute-binding protein, family 7"/>
    <property type="match status" value="1"/>
</dbReference>
<evidence type="ECO:0000256" key="3">
    <source>
        <dbReference type="ARBA" id="ARBA00022764"/>
    </source>
</evidence>
<dbReference type="PANTHER" id="PTHR33376:SF15">
    <property type="entry name" value="BLL6794 PROTEIN"/>
    <property type="match status" value="1"/>
</dbReference>
<dbReference type="NCBIfam" id="NF037995">
    <property type="entry name" value="TRAP_S1"/>
    <property type="match status" value="1"/>
</dbReference>
<accession>A0ABQ3FT31</accession>
<keyword evidence="3" id="KW-0574">Periplasm</keyword>
<name>A0ABQ3FT31_9RHOB</name>
<dbReference type="InterPro" id="IPR018389">
    <property type="entry name" value="DctP_fam"/>
</dbReference>
<reference evidence="5" key="1">
    <citation type="journal article" date="2019" name="Int. J. Syst. Evol. Microbiol.">
        <title>The Global Catalogue of Microorganisms (GCM) 10K type strain sequencing project: providing services to taxonomists for standard genome sequencing and annotation.</title>
        <authorList>
            <consortium name="The Broad Institute Genomics Platform"/>
            <consortium name="The Broad Institute Genome Sequencing Center for Infectious Disease"/>
            <person name="Wu L."/>
            <person name="Ma J."/>
        </authorList>
    </citation>
    <scope>NUCLEOTIDE SEQUENCE [LARGE SCALE GENOMIC DNA]</scope>
    <source>
        <strain evidence="5">KCTC 23298</strain>
    </source>
</reference>
<comment type="subcellular location">
    <subcellularLocation>
        <location evidence="1">Periplasm</location>
    </subcellularLocation>
</comment>
<sequence>MTATTRRSFIAATGGALALPFLARRARAAEAIDIQIGSSHPTTNIWVYAMQNALQPEVDRILAEKGGNYTINWHENYGGTLYKFSDTRAAVRDGIVDIGMVGTLWEASAMPLQNITYYTPFANNDPLTVIEIFDELTATLPDLKDSWTAQNMLHLSSLITDSYDIYANFPINSVADVANRRLSAPGTSANWLAGTGATPVDGALTTYYTDIQTGVSEGTLSFASGIQPTRTYEVAPMLARVGFGSMYFGGIAANLDFMARLPPEVADAIVEAGRLTSAAHGAYVTKRSTQAITEMQAAGLEIIEFDVAKKAEWAAKLPNIVEPWLSANGEAAKTVLHAYFDALAARGITPARDWTKGV</sequence>
<keyword evidence="5" id="KW-1185">Reference proteome</keyword>
<evidence type="ECO:0008006" key="6">
    <source>
        <dbReference type="Google" id="ProtNLM"/>
    </source>
</evidence>
<dbReference type="InterPro" id="IPR006311">
    <property type="entry name" value="TAT_signal"/>
</dbReference>
<organism evidence="4 5">
    <name type="scientific">Gemmobacter nanjingensis</name>
    <dbReference type="NCBI Taxonomy" id="488454"/>
    <lineage>
        <taxon>Bacteria</taxon>
        <taxon>Pseudomonadati</taxon>
        <taxon>Pseudomonadota</taxon>
        <taxon>Alphaproteobacteria</taxon>
        <taxon>Rhodobacterales</taxon>
        <taxon>Paracoccaceae</taxon>
        <taxon>Gemmobacter</taxon>
    </lineage>
</organism>
<dbReference type="PROSITE" id="PS51318">
    <property type="entry name" value="TAT"/>
    <property type="match status" value="1"/>
</dbReference>
<evidence type="ECO:0000256" key="1">
    <source>
        <dbReference type="ARBA" id="ARBA00004418"/>
    </source>
</evidence>
<dbReference type="Pfam" id="PF03480">
    <property type="entry name" value="DctP"/>
    <property type="match status" value="1"/>
</dbReference>
<keyword evidence="2" id="KW-0732">Signal</keyword>
<comment type="caution">
    <text evidence="4">The sequence shown here is derived from an EMBL/GenBank/DDBJ whole genome shotgun (WGS) entry which is preliminary data.</text>
</comment>
<protein>
    <recommendedName>
        <fullName evidence="6">TRAP-type C4-dicarboxylate transport system, substrate-binding protein</fullName>
    </recommendedName>
</protein>
<evidence type="ECO:0000256" key="2">
    <source>
        <dbReference type="ARBA" id="ARBA00022729"/>
    </source>
</evidence>
<dbReference type="EMBL" id="BMYI01000029">
    <property type="protein sequence ID" value="GHC39641.1"/>
    <property type="molecule type" value="Genomic_DNA"/>
</dbReference>
<evidence type="ECO:0000313" key="5">
    <source>
        <dbReference type="Proteomes" id="UP000658305"/>
    </source>
</evidence>
<evidence type="ECO:0000313" key="4">
    <source>
        <dbReference type="EMBL" id="GHC39641.1"/>
    </source>
</evidence>
<dbReference type="PANTHER" id="PTHR33376">
    <property type="match status" value="1"/>
</dbReference>
<dbReference type="InterPro" id="IPR038404">
    <property type="entry name" value="TRAP_DctP_sf"/>
</dbReference>
<gene>
    <name evidence="4" type="ORF">GCM10007291_46720</name>
</gene>
<dbReference type="Proteomes" id="UP000658305">
    <property type="component" value="Unassembled WGS sequence"/>
</dbReference>
<dbReference type="RefSeq" id="WP_189382646.1">
    <property type="nucleotide sequence ID" value="NZ_BMYI01000029.1"/>
</dbReference>
<dbReference type="CDD" id="cd13666">
    <property type="entry name" value="PBP2_TRAP_DctP_like_1"/>
    <property type="match status" value="1"/>
</dbReference>
<proteinExistence type="predicted"/>